<reference evidence="5" key="1">
    <citation type="submission" date="2021-03" db="EMBL/GenBank/DDBJ databases">
        <authorList>
            <person name="Li Z."/>
            <person name="Yang C."/>
        </authorList>
    </citation>
    <scope>NUCLEOTIDE SEQUENCE</scope>
    <source>
        <strain evidence="5">Dzin_1.0</strain>
        <tissue evidence="5">Leaf</tissue>
    </source>
</reference>
<evidence type="ECO:0000256" key="2">
    <source>
        <dbReference type="ARBA" id="ARBA00022857"/>
    </source>
</evidence>
<gene>
    <name evidence="5" type="ORF">J5N97_024017</name>
</gene>
<comment type="caution">
    <text evidence="5">The sequence shown here is derived from an EMBL/GenBank/DDBJ whole genome shotgun (WGS) entry which is preliminary data.</text>
</comment>
<protein>
    <submittedName>
        <fullName evidence="5">Uncharacterized protein</fullName>
    </submittedName>
</protein>
<evidence type="ECO:0000256" key="4">
    <source>
        <dbReference type="RuleBase" id="RU000363"/>
    </source>
</evidence>
<dbReference type="Gene3D" id="3.40.50.720">
    <property type="entry name" value="NAD(P)-binding Rossmann-like Domain"/>
    <property type="match status" value="1"/>
</dbReference>
<accession>A0A9D5C638</accession>
<comment type="similarity">
    <text evidence="1 4">Belongs to the short-chain dehydrogenases/reductases (SDR) family.</text>
</comment>
<dbReference type="InterPro" id="IPR036291">
    <property type="entry name" value="NAD(P)-bd_dom_sf"/>
</dbReference>
<reference evidence="5" key="2">
    <citation type="journal article" date="2022" name="Hortic Res">
        <title>The genome of Dioscorea zingiberensis sheds light on the biosynthesis, origin and evolution of the medicinally important diosgenin saponins.</title>
        <authorList>
            <person name="Li Y."/>
            <person name="Tan C."/>
            <person name="Li Z."/>
            <person name="Guo J."/>
            <person name="Li S."/>
            <person name="Chen X."/>
            <person name="Wang C."/>
            <person name="Dai X."/>
            <person name="Yang H."/>
            <person name="Song W."/>
            <person name="Hou L."/>
            <person name="Xu J."/>
            <person name="Tong Z."/>
            <person name="Xu A."/>
            <person name="Yuan X."/>
            <person name="Wang W."/>
            <person name="Yang Q."/>
            <person name="Chen L."/>
            <person name="Sun Z."/>
            <person name="Wang K."/>
            <person name="Pan B."/>
            <person name="Chen J."/>
            <person name="Bao Y."/>
            <person name="Liu F."/>
            <person name="Qi X."/>
            <person name="Gang D.R."/>
            <person name="Wen J."/>
            <person name="Li J."/>
        </authorList>
    </citation>
    <scope>NUCLEOTIDE SEQUENCE</scope>
    <source>
        <strain evidence="5">Dzin_1.0</strain>
    </source>
</reference>
<dbReference type="OrthoDB" id="1933717at2759"/>
<evidence type="ECO:0000313" key="5">
    <source>
        <dbReference type="EMBL" id="KAJ0967100.1"/>
    </source>
</evidence>
<keyword evidence="3" id="KW-0560">Oxidoreductase</keyword>
<organism evidence="5 6">
    <name type="scientific">Dioscorea zingiberensis</name>
    <dbReference type="NCBI Taxonomy" id="325984"/>
    <lineage>
        <taxon>Eukaryota</taxon>
        <taxon>Viridiplantae</taxon>
        <taxon>Streptophyta</taxon>
        <taxon>Embryophyta</taxon>
        <taxon>Tracheophyta</taxon>
        <taxon>Spermatophyta</taxon>
        <taxon>Magnoliopsida</taxon>
        <taxon>Liliopsida</taxon>
        <taxon>Dioscoreales</taxon>
        <taxon>Dioscoreaceae</taxon>
        <taxon>Dioscorea</taxon>
    </lineage>
</organism>
<dbReference type="EMBL" id="JAGGNH010000007">
    <property type="protein sequence ID" value="KAJ0967100.1"/>
    <property type="molecule type" value="Genomic_DNA"/>
</dbReference>
<dbReference type="AlphaFoldDB" id="A0A9D5C638"/>
<name>A0A9D5C638_9LILI</name>
<dbReference type="PRINTS" id="PR00081">
    <property type="entry name" value="GDHRDH"/>
</dbReference>
<proteinExistence type="inferred from homology"/>
<dbReference type="InterPro" id="IPR002347">
    <property type="entry name" value="SDR_fam"/>
</dbReference>
<dbReference type="Pfam" id="PF00106">
    <property type="entry name" value="adh_short"/>
    <property type="match status" value="1"/>
</dbReference>
<dbReference type="GO" id="GO:0016020">
    <property type="term" value="C:membrane"/>
    <property type="evidence" value="ECO:0007669"/>
    <property type="project" value="TreeGrafter"/>
</dbReference>
<evidence type="ECO:0000313" key="6">
    <source>
        <dbReference type="Proteomes" id="UP001085076"/>
    </source>
</evidence>
<dbReference type="PANTHER" id="PTHR43490:SF73">
    <property type="entry name" value="OS07G0685800 PROTEIN"/>
    <property type="match status" value="1"/>
</dbReference>
<dbReference type="PRINTS" id="PR00080">
    <property type="entry name" value="SDRFAMILY"/>
</dbReference>
<dbReference type="PROSITE" id="PS00061">
    <property type="entry name" value="ADH_SHORT"/>
    <property type="match status" value="1"/>
</dbReference>
<dbReference type="InterPro" id="IPR020904">
    <property type="entry name" value="Sc_DH/Rdtase_CS"/>
</dbReference>
<dbReference type="PANTHER" id="PTHR43490">
    <property type="entry name" value="(+)-NEOMENTHOL DEHYDROGENASE"/>
    <property type="match status" value="1"/>
</dbReference>
<dbReference type="GO" id="GO:0016491">
    <property type="term" value="F:oxidoreductase activity"/>
    <property type="evidence" value="ECO:0007669"/>
    <property type="project" value="UniProtKB-KW"/>
</dbReference>
<keyword evidence="2" id="KW-0521">NADP</keyword>
<evidence type="ECO:0000256" key="1">
    <source>
        <dbReference type="ARBA" id="ARBA00006484"/>
    </source>
</evidence>
<evidence type="ECO:0000256" key="3">
    <source>
        <dbReference type="ARBA" id="ARBA00023002"/>
    </source>
</evidence>
<dbReference type="Proteomes" id="UP001085076">
    <property type="component" value="Miscellaneous, Linkage group lg07"/>
</dbReference>
<dbReference type="SUPFAM" id="SSF51735">
    <property type="entry name" value="NAD(P)-binding Rossmann-fold domains"/>
    <property type="match status" value="1"/>
</dbReference>
<keyword evidence="6" id="KW-1185">Reference proteome</keyword>
<sequence length="361" mass="39922">MITNSLAISRSKFGDICSTILISPSICNLAGEYDDDNKSNSNRRKRSGRKLTWFRPLRVAPASLSRGSEQIPESWRTAEFASSSPPSLSLSDGSPLGFSLESDEKRGNEAVENLIKSGVSDVLFHQLDVSDPASNASLAEFIKIQFGKVDILVNNAAVSGMELEPQFIDLLKEQDGIVNKIKIIDGAKQTYEMAKECLNINYYGTKRVAEALIPLLQLSPSPRIVNVSTLFGQLNFIPNKNIQKELSDVDDQTEEKLNQLLHRFLNDIQENKLEENGWPTQKAAYTVSKVAMNTYTRILAKKFPTFCINCVNPGFVKTDLNWNSGIISTEEAATCPVMLALLPDGGPSGLFYQNMAEISFE</sequence>